<proteinExistence type="predicted"/>
<dbReference type="Proteomes" id="UP000799437">
    <property type="component" value="Unassembled WGS sequence"/>
</dbReference>
<dbReference type="PANTHER" id="PTHR15154">
    <property type="entry name" value="HAMARTIN"/>
    <property type="match status" value="1"/>
</dbReference>
<protein>
    <recommendedName>
        <fullName evidence="4">Hamartin-domain-containing protein</fullName>
    </recommendedName>
</protein>
<feature type="compositionally biased region" description="Polar residues" evidence="1">
    <location>
        <begin position="495"/>
        <end position="527"/>
    </location>
</feature>
<feature type="compositionally biased region" description="Polar residues" evidence="1">
    <location>
        <begin position="948"/>
        <end position="969"/>
    </location>
</feature>
<feature type="compositionally biased region" description="Basic and acidic residues" evidence="1">
    <location>
        <begin position="1090"/>
        <end position="1107"/>
    </location>
</feature>
<feature type="compositionally biased region" description="Pro residues" evidence="1">
    <location>
        <begin position="442"/>
        <end position="457"/>
    </location>
</feature>
<feature type="region of interest" description="Disordered" evidence="1">
    <location>
        <begin position="439"/>
        <end position="460"/>
    </location>
</feature>
<feature type="compositionally biased region" description="Low complexity" evidence="1">
    <location>
        <begin position="1037"/>
        <end position="1050"/>
    </location>
</feature>
<evidence type="ECO:0000313" key="2">
    <source>
        <dbReference type="EMBL" id="KAF2754588.1"/>
    </source>
</evidence>
<evidence type="ECO:0000313" key="3">
    <source>
        <dbReference type="Proteomes" id="UP000799437"/>
    </source>
</evidence>
<dbReference type="AlphaFoldDB" id="A0A6A6VV77"/>
<dbReference type="GeneID" id="54483557"/>
<name>A0A6A6VV77_9PEZI</name>
<reference evidence="2" key="1">
    <citation type="journal article" date="2020" name="Stud. Mycol.">
        <title>101 Dothideomycetes genomes: a test case for predicting lifestyles and emergence of pathogens.</title>
        <authorList>
            <person name="Haridas S."/>
            <person name="Albert R."/>
            <person name="Binder M."/>
            <person name="Bloem J."/>
            <person name="Labutti K."/>
            <person name="Salamov A."/>
            <person name="Andreopoulos B."/>
            <person name="Baker S."/>
            <person name="Barry K."/>
            <person name="Bills G."/>
            <person name="Bluhm B."/>
            <person name="Cannon C."/>
            <person name="Castanera R."/>
            <person name="Culley D."/>
            <person name="Daum C."/>
            <person name="Ezra D."/>
            <person name="Gonzalez J."/>
            <person name="Henrissat B."/>
            <person name="Kuo A."/>
            <person name="Liang C."/>
            <person name="Lipzen A."/>
            <person name="Lutzoni F."/>
            <person name="Magnuson J."/>
            <person name="Mondo S."/>
            <person name="Nolan M."/>
            <person name="Ohm R."/>
            <person name="Pangilinan J."/>
            <person name="Park H.-J."/>
            <person name="Ramirez L."/>
            <person name="Alfaro M."/>
            <person name="Sun H."/>
            <person name="Tritt A."/>
            <person name="Yoshinaga Y."/>
            <person name="Zwiers L.-H."/>
            <person name="Turgeon B."/>
            <person name="Goodwin S."/>
            <person name="Spatafora J."/>
            <person name="Crous P."/>
            <person name="Grigoriev I."/>
        </authorList>
    </citation>
    <scope>NUCLEOTIDE SEQUENCE</scope>
    <source>
        <strain evidence="2">CBS 121739</strain>
    </source>
</reference>
<dbReference type="RefSeq" id="XP_033597039.1">
    <property type="nucleotide sequence ID" value="XM_033742503.1"/>
</dbReference>
<dbReference type="InterPro" id="IPR007483">
    <property type="entry name" value="Hamartin"/>
</dbReference>
<organism evidence="2 3">
    <name type="scientific">Pseudovirgaria hyperparasitica</name>
    <dbReference type="NCBI Taxonomy" id="470096"/>
    <lineage>
        <taxon>Eukaryota</taxon>
        <taxon>Fungi</taxon>
        <taxon>Dikarya</taxon>
        <taxon>Ascomycota</taxon>
        <taxon>Pezizomycotina</taxon>
        <taxon>Dothideomycetes</taxon>
        <taxon>Dothideomycetes incertae sedis</taxon>
        <taxon>Acrospermales</taxon>
        <taxon>Acrospermaceae</taxon>
        <taxon>Pseudovirgaria</taxon>
    </lineage>
</organism>
<dbReference type="Pfam" id="PF04388">
    <property type="entry name" value="Hamartin"/>
    <property type="match status" value="1"/>
</dbReference>
<feature type="compositionally biased region" description="Basic and acidic residues" evidence="1">
    <location>
        <begin position="874"/>
        <end position="884"/>
    </location>
</feature>
<keyword evidence="3" id="KW-1185">Reference proteome</keyword>
<dbReference type="PANTHER" id="PTHR15154:SF2">
    <property type="entry name" value="HAMARTIN"/>
    <property type="match status" value="1"/>
</dbReference>
<dbReference type="InterPro" id="IPR016024">
    <property type="entry name" value="ARM-type_fold"/>
</dbReference>
<dbReference type="GO" id="GO:0032007">
    <property type="term" value="P:negative regulation of TOR signaling"/>
    <property type="evidence" value="ECO:0007669"/>
    <property type="project" value="TreeGrafter"/>
</dbReference>
<dbReference type="OrthoDB" id="6022054at2759"/>
<dbReference type="GO" id="GO:0033596">
    <property type="term" value="C:TSC1-TSC2 complex"/>
    <property type="evidence" value="ECO:0007669"/>
    <property type="project" value="TreeGrafter"/>
</dbReference>
<feature type="region of interest" description="Disordered" evidence="1">
    <location>
        <begin position="495"/>
        <end position="539"/>
    </location>
</feature>
<evidence type="ECO:0008006" key="4">
    <source>
        <dbReference type="Google" id="ProtNLM"/>
    </source>
</evidence>
<dbReference type="GO" id="GO:0051726">
    <property type="term" value="P:regulation of cell cycle"/>
    <property type="evidence" value="ECO:0007669"/>
    <property type="project" value="TreeGrafter"/>
</dbReference>
<feature type="compositionally biased region" description="Basic and acidic residues" evidence="1">
    <location>
        <begin position="1059"/>
        <end position="1076"/>
    </location>
</feature>
<gene>
    <name evidence="2" type="ORF">EJ05DRAFT_456751</name>
</gene>
<dbReference type="SUPFAM" id="SSF48371">
    <property type="entry name" value="ARM repeat"/>
    <property type="match status" value="1"/>
</dbReference>
<accession>A0A6A6VV77</accession>
<feature type="compositionally biased region" description="Polar residues" evidence="1">
    <location>
        <begin position="893"/>
        <end position="930"/>
    </location>
</feature>
<dbReference type="EMBL" id="ML996580">
    <property type="protein sequence ID" value="KAF2754588.1"/>
    <property type="molecule type" value="Genomic_DNA"/>
</dbReference>
<evidence type="ECO:0000256" key="1">
    <source>
        <dbReference type="SAM" id="MobiDB-lite"/>
    </source>
</evidence>
<feature type="region of interest" description="Disordered" evidence="1">
    <location>
        <begin position="874"/>
        <end position="1119"/>
    </location>
</feature>
<feature type="compositionally biased region" description="Polar residues" evidence="1">
    <location>
        <begin position="979"/>
        <end position="1026"/>
    </location>
</feature>
<sequence length="1119" mass="126544">MSSGTMKETLKALNNVFSSPETFETLPDELIATIESFLDNYHGIDEHDSQRLHEELLSIHKKYVADFPLKRAAFLGMLTRIRPAIRGDERLSEWWNLVIAPTINAVGHKRDEVEYAREFLLGVMSFDSDEDDYGEKAETSSRFCRRLLDAYLERTRIPSSSSDPVSPVDEFIAHELESILVSFGRKKPRELLQSLNSLFVQVEHRAQILGLMSAFVRTQPPHLYYVLDTSLIQNLLICLMKETSSTIVELALTVLIMLLPHITNSMKQHMARLFLVYVRILCWDIVVDSKVSEGHEPSSVSNLQSFISQCAADLAQEVNPGHSWITLDRSFEQSRTCNPPLVHYFTFLYGLFPLNFMSFIRKSRKWLKGHNFPRADEFEFNQDIIQSRSQEYRMVHLLHPNFYITTVEDELTDNRYLNSDPADVVTECMGLCVAVSSNLDDPGPPPTSKLPVPPGGPGPIADAASITMVADDDTLAADSVQMSQTQSVIKGSPVVHSSWQSVDDSATTRKNSQTSLYKSPSKTSTIASPLLKPHDSPTLPGRASDLHLPEKDLLPLVNRITNQAPEKLEAFAQLLSSGRICNSSSILSEHETQSMVSLQREVMLLRNDLNFERYLKHQHLAHIGQLQRKNLKEATAEAQTQNLINTNRALKAKLTKSDELNAQLKKEFATSRGQSRKVEDQISTKLKQLKEDQKSWRADGEALRFELNKTQDDCSRLKKLVDDSDARELRSQHQLRALDSDLGELDALRSEASKLRVQLREAQFREQIPRQIGEERQQLRNDLEVANMKLTSRDKEREKTIQGYERYIAELESRLHNEHGLPQELIEVGNLPPAVQQMIDSALASSHAKLQQLKKTHSRLHDRYIELEMRSHEIERERERDREYPAPVMRSISIPSTSGRTTPSRDPMTLGTSLSSTRRPGSRASASQATRFARVPEDINSDEDNFHSEYNNSQLNPSFEFQSHLNQQEGMRAARPVRSESSQQTQANIHHYSHPQSQVPLQQQAVWQSSSTYSDAQHSPRNTGSAYETALDASFNTTPPSVSSEPVTSSAKSTMSWDSSEKREGKKDKIAPESKVRVYGRGGAQNIGVKKKEKEAKGKDKDREKTNKSGGFRGLRGIM</sequence>